<evidence type="ECO:0000256" key="4">
    <source>
        <dbReference type="ARBA" id="ARBA00023136"/>
    </source>
</evidence>
<dbReference type="InterPro" id="IPR036179">
    <property type="entry name" value="Ig-like_dom_sf"/>
</dbReference>
<dbReference type="AlphaFoldDB" id="G3VP98"/>
<dbReference type="GO" id="GO:0042101">
    <property type="term" value="C:T cell receptor complex"/>
    <property type="evidence" value="ECO:0007669"/>
    <property type="project" value="UniProtKB-KW"/>
</dbReference>
<accession>G3VP98</accession>
<organism evidence="10 11">
    <name type="scientific">Sarcophilus harrisii</name>
    <name type="common">Tasmanian devil</name>
    <name type="synonym">Sarcophilus laniarius</name>
    <dbReference type="NCBI Taxonomy" id="9305"/>
    <lineage>
        <taxon>Eukaryota</taxon>
        <taxon>Metazoa</taxon>
        <taxon>Chordata</taxon>
        <taxon>Craniata</taxon>
        <taxon>Vertebrata</taxon>
        <taxon>Euteleostomi</taxon>
        <taxon>Mammalia</taxon>
        <taxon>Metatheria</taxon>
        <taxon>Dasyuromorphia</taxon>
        <taxon>Dasyuridae</taxon>
        <taxon>Sarcophilus</taxon>
    </lineage>
</organism>
<keyword evidence="3" id="KW-0732">Signal</keyword>
<dbReference type="InParanoid" id="G3VP98"/>
<keyword evidence="8" id="KW-1279">T cell receptor</keyword>
<sequence length="94" mass="10459">GRGQQVEQSPASLNLQEGESTILNCTYTSSINNLQWYRHYVGKSPTVLFIIFSDGDEKQQGRFKTTLNTKKRHSSLSISAPQPGDSATYFCAVE</sequence>
<evidence type="ECO:0000256" key="8">
    <source>
        <dbReference type="ARBA" id="ARBA00043266"/>
    </source>
</evidence>
<proteinExistence type="predicted"/>
<dbReference type="SUPFAM" id="SSF48726">
    <property type="entry name" value="Immunoglobulin"/>
    <property type="match status" value="1"/>
</dbReference>
<evidence type="ECO:0000256" key="2">
    <source>
        <dbReference type="ARBA" id="ARBA00022475"/>
    </source>
</evidence>
<dbReference type="PANTHER" id="PTHR19339">
    <property type="entry name" value="T CELL RECEPTOR ALPHA VARIABLE 39"/>
    <property type="match status" value="1"/>
</dbReference>
<dbReference type="PANTHER" id="PTHR19339:SF5">
    <property type="entry name" value="IG-LIKE DOMAIN-CONTAINING PROTEIN"/>
    <property type="match status" value="1"/>
</dbReference>
<dbReference type="InterPro" id="IPR013783">
    <property type="entry name" value="Ig-like_fold"/>
</dbReference>
<keyword evidence="4" id="KW-0472">Membrane</keyword>
<dbReference type="STRING" id="9305.ENSSHAP00000005003"/>
<evidence type="ECO:0000256" key="1">
    <source>
        <dbReference type="ARBA" id="ARBA00004236"/>
    </source>
</evidence>
<reference evidence="10 11" key="1">
    <citation type="journal article" date="2011" name="Proc. Natl. Acad. Sci. U.S.A.">
        <title>Genetic diversity and population structure of the endangered marsupial Sarcophilus harrisii (Tasmanian devil).</title>
        <authorList>
            <person name="Miller W."/>
            <person name="Hayes V.M."/>
            <person name="Ratan A."/>
            <person name="Petersen D.C."/>
            <person name="Wittekindt N.E."/>
            <person name="Miller J."/>
            <person name="Walenz B."/>
            <person name="Knight J."/>
            <person name="Qi J."/>
            <person name="Zhao F."/>
            <person name="Wang Q."/>
            <person name="Bedoya-Reina O.C."/>
            <person name="Katiyar N."/>
            <person name="Tomsho L.P."/>
            <person name="Kasson L.M."/>
            <person name="Hardie R.A."/>
            <person name="Woodbridge P."/>
            <person name="Tindall E.A."/>
            <person name="Bertelsen M.F."/>
            <person name="Dixon D."/>
            <person name="Pyecroft S."/>
            <person name="Helgen K.M."/>
            <person name="Lesk A.M."/>
            <person name="Pringle T.H."/>
            <person name="Patterson N."/>
            <person name="Zhang Y."/>
            <person name="Kreiss A."/>
            <person name="Woods G.M."/>
            <person name="Jones M.E."/>
            <person name="Schuster S.C."/>
        </authorList>
    </citation>
    <scope>NUCLEOTIDE SEQUENCE [LARGE SCALE GENOMIC DNA]</scope>
</reference>
<keyword evidence="8" id="KW-0391">Immunity</keyword>
<evidence type="ECO:0000313" key="11">
    <source>
        <dbReference type="Proteomes" id="UP000007648"/>
    </source>
</evidence>
<dbReference type="Pfam" id="PF07686">
    <property type="entry name" value="V-set"/>
    <property type="match status" value="1"/>
</dbReference>
<dbReference type="Gene3D" id="2.60.40.10">
    <property type="entry name" value="Immunoglobulins"/>
    <property type="match status" value="1"/>
</dbReference>
<keyword evidence="8" id="KW-1064">Adaptive immunity</keyword>
<comment type="subunit">
    <text evidence="7">Alpha-beta TR is a heterodimer composed of an alpha and beta chain; disulfide-linked. The alpha-beta TR is associated with the transmembrane signaling CD3 coreceptor proteins to form the TR-CD3 (TcR or TCR). The assembly of alpha-beta TR heterodimers with CD3 occurs in the endoplasmic reticulum where a single alpha-beta TR heterodimer associates with one CD3D-CD3E heterodimer, one CD3G-CD3E heterodimer and one CD247 homodimer forming a stable octameric structure. CD3D-CD3E and CD3G-CD3E heterodimers preferentially associate with TR alpha and TR beta chains, respectively. The association of the CD247 homodimer is the last step of TcR assembly in the endoplasmic reticulum and is required for transport to the cell surface.</text>
</comment>
<dbReference type="Ensembl" id="ENSSHAT00000005052.2">
    <property type="protein sequence ID" value="ENSSHAP00000005003.2"/>
    <property type="gene ID" value="ENSSHAG00000004378.2"/>
</dbReference>
<evidence type="ECO:0000256" key="6">
    <source>
        <dbReference type="ARBA" id="ARBA00023180"/>
    </source>
</evidence>
<evidence type="ECO:0000313" key="10">
    <source>
        <dbReference type="Ensembl" id="ENSSHAP00000005003.2"/>
    </source>
</evidence>
<evidence type="ECO:0000259" key="9">
    <source>
        <dbReference type="PROSITE" id="PS50835"/>
    </source>
</evidence>
<comment type="subcellular location">
    <subcellularLocation>
        <location evidence="1">Cell membrane</location>
    </subcellularLocation>
</comment>
<protein>
    <recommendedName>
        <fullName evidence="9">Ig-like domain-containing protein</fullName>
    </recommendedName>
</protein>
<keyword evidence="5" id="KW-1015">Disulfide bond</keyword>
<dbReference type="HOGENOM" id="CLU_077975_8_3_1"/>
<dbReference type="Proteomes" id="UP000007648">
    <property type="component" value="Unassembled WGS sequence"/>
</dbReference>
<dbReference type="InterPro" id="IPR051896">
    <property type="entry name" value="TCR_alpha_variable"/>
</dbReference>
<keyword evidence="11" id="KW-1185">Reference proteome</keyword>
<reference evidence="10" key="2">
    <citation type="submission" date="2025-08" db="UniProtKB">
        <authorList>
            <consortium name="Ensembl"/>
        </authorList>
    </citation>
    <scope>IDENTIFICATION</scope>
</reference>
<keyword evidence="2" id="KW-1003">Cell membrane</keyword>
<reference evidence="10" key="3">
    <citation type="submission" date="2025-09" db="UniProtKB">
        <authorList>
            <consortium name="Ensembl"/>
        </authorList>
    </citation>
    <scope>IDENTIFICATION</scope>
</reference>
<dbReference type="GeneTree" id="ENSGT00940000153130"/>
<keyword evidence="6" id="KW-0325">Glycoprotein</keyword>
<name>G3VP98_SARHA</name>
<evidence type="ECO:0000256" key="5">
    <source>
        <dbReference type="ARBA" id="ARBA00023157"/>
    </source>
</evidence>
<dbReference type="InterPro" id="IPR013106">
    <property type="entry name" value="Ig_V-set"/>
</dbReference>
<feature type="domain" description="Ig-like" evidence="9">
    <location>
        <begin position="4"/>
        <end position="94"/>
    </location>
</feature>
<evidence type="ECO:0000256" key="3">
    <source>
        <dbReference type="ARBA" id="ARBA00022729"/>
    </source>
</evidence>
<dbReference type="SMART" id="SM00406">
    <property type="entry name" value="IGv"/>
    <property type="match status" value="1"/>
</dbReference>
<dbReference type="InterPro" id="IPR007110">
    <property type="entry name" value="Ig-like_dom"/>
</dbReference>
<evidence type="ECO:0000256" key="7">
    <source>
        <dbReference type="ARBA" id="ARBA00038651"/>
    </source>
</evidence>
<dbReference type="PROSITE" id="PS50835">
    <property type="entry name" value="IG_LIKE"/>
    <property type="match status" value="1"/>
</dbReference>